<protein>
    <submittedName>
        <fullName evidence="2">ATPase</fullName>
    </submittedName>
</protein>
<name>A0A831QRD0_9FLAO</name>
<feature type="domain" description="NadR/Ttd14 AAA" evidence="1">
    <location>
        <begin position="8"/>
        <end position="179"/>
    </location>
</feature>
<proteinExistence type="predicted"/>
<dbReference type="InterPro" id="IPR038727">
    <property type="entry name" value="NadR/Ttd14_AAA_dom"/>
</dbReference>
<dbReference type="SUPFAM" id="SSF52540">
    <property type="entry name" value="P-loop containing nucleoside triphosphate hydrolases"/>
    <property type="match status" value="1"/>
</dbReference>
<dbReference type="InterPro" id="IPR027417">
    <property type="entry name" value="P-loop_NTPase"/>
</dbReference>
<sequence>MFALKTEKIVLTGGPSTGKTSVINALEDMGHLCIHELVRQMTAAEKENDGNQDFVANPILSVQDPVAFNNMLLEGRIEQYKSIAKKDVEVVFFDRGIPDVHSYMNCFGQTYDKAFERPAHDFRYDRVFLMPPWREIYTNDAERFETYEESERIFTALKKTYQKFGYEVISIPKASISERMDFILNMINPV</sequence>
<comment type="caution">
    <text evidence="2">The sequence shown here is derived from an EMBL/GenBank/DDBJ whole genome shotgun (WGS) entry which is preliminary data.</text>
</comment>
<dbReference type="Proteomes" id="UP000886191">
    <property type="component" value="Unassembled WGS sequence"/>
</dbReference>
<dbReference type="Pfam" id="PF13521">
    <property type="entry name" value="AAA_28"/>
    <property type="match status" value="1"/>
</dbReference>
<organism evidence="2">
    <name type="scientific">Pricia antarctica</name>
    <dbReference type="NCBI Taxonomy" id="641691"/>
    <lineage>
        <taxon>Bacteria</taxon>
        <taxon>Pseudomonadati</taxon>
        <taxon>Bacteroidota</taxon>
        <taxon>Flavobacteriia</taxon>
        <taxon>Flavobacteriales</taxon>
        <taxon>Flavobacteriaceae</taxon>
        <taxon>Pricia</taxon>
    </lineage>
</organism>
<evidence type="ECO:0000313" key="2">
    <source>
        <dbReference type="EMBL" id="HEA21713.1"/>
    </source>
</evidence>
<gene>
    <name evidence="2" type="ORF">ENH87_12430</name>
</gene>
<accession>A0A831QRD0</accession>
<dbReference type="Gene3D" id="3.40.50.300">
    <property type="entry name" value="P-loop containing nucleotide triphosphate hydrolases"/>
    <property type="match status" value="1"/>
</dbReference>
<reference evidence="2" key="1">
    <citation type="journal article" date="2020" name="mSystems">
        <title>Genome- and Community-Level Interaction Insights into Carbon Utilization and Element Cycling Functions of Hydrothermarchaeota in Hydrothermal Sediment.</title>
        <authorList>
            <person name="Zhou Z."/>
            <person name="Liu Y."/>
            <person name="Xu W."/>
            <person name="Pan J."/>
            <person name="Luo Z.H."/>
            <person name="Li M."/>
        </authorList>
    </citation>
    <scope>NUCLEOTIDE SEQUENCE [LARGE SCALE GENOMIC DNA]</scope>
    <source>
        <strain evidence="2">HyVt-345</strain>
    </source>
</reference>
<evidence type="ECO:0000259" key="1">
    <source>
        <dbReference type="Pfam" id="PF13521"/>
    </source>
</evidence>
<dbReference type="AlphaFoldDB" id="A0A831QRD0"/>
<dbReference type="EMBL" id="DRGL01000043">
    <property type="protein sequence ID" value="HEA21713.1"/>
    <property type="molecule type" value="Genomic_DNA"/>
</dbReference>